<evidence type="ECO:0000313" key="2">
    <source>
        <dbReference type="EMBL" id="GBO99799.1"/>
    </source>
</evidence>
<sequence>MVKLCRHPPTAGAGGHFRPTADGTALFRNRTNKCSEKADNAQVTPLGLEASAGGGGHLLPNGSRAGLPLINPIKKN</sequence>
<dbReference type="Proteomes" id="UP000299102">
    <property type="component" value="Unassembled WGS sequence"/>
</dbReference>
<feature type="region of interest" description="Disordered" evidence="1">
    <location>
        <begin position="50"/>
        <end position="76"/>
    </location>
</feature>
<name>A0A4C1SFB0_EUMVA</name>
<organism evidence="2 3">
    <name type="scientific">Eumeta variegata</name>
    <name type="common">Bagworm moth</name>
    <name type="synonym">Eumeta japonica</name>
    <dbReference type="NCBI Taxonomy" id="151549"/>
    <lineage>
        <taxon>Eukaryota</taxon>
        <taxon>Metazoa</taxon>
        <taxon>Ecdysozoa</taxon>
        <taxon>Arthropoda</taxon>
        <taxon>Hexapoda</taxon>
        <taxon>Insecta</taxon>
        <taxon>Pterygota</taxon>
        <taxon>Neoptera</taxon>
        <taxon>Endopterygota</taxon>
        <taxon>Lepidoptera</taxon>
        <taxon>Glossata</taxon>
        <taxon>Ditrysia</taxon>
        <taxon>Tineoidea</taxon>
        <taxon>Psychidae</taxon>
        <taxon>Oiketicinae</taxon>
        <taxon>Eumeta</taxon>
    </lineage>
</organism>
<evidence type="ECO:0000256" key="1">
    <source>
        <dbReference type="SAM" id="MobiDB-lite"/>
    </source>
</evidence>
<evidence type="ECO:0000313" key="3">
    <source>
        <dbReference type="Proteomes" id="UP000299102"/>
    </source>
</evidence>
<feature type="region of interest" description="Disordered" evidence="1">
    <location>
        <begin position="1"/>
        <end position="23"/>
    </location>
</feature>
<proteinExistence type="predicted"/>
<gene>
    <name evidence="2" type="ORF">EVAR_74210_1</name>
</gene>
<comment type="caution">
    <text evidence="2">The sequence shown here is derived from an EMBL/GenBank/DDBJ whole genome shotgun (WGS) entry which is preliminary data.</text>
</comment>
<protein>
    <submittedName>
        <fullName evidence="2">Uncharacterized protein</fullName>
    </submittedName>
</protein>
<accession>A0A4C1SFB0</accession>
<reference evidence="2 3" key="1">
    <citation type="journal article" date="2019" name="Commun. Biol.">
        <title>The bagworm genome reveals a unique fibroin gene that provides high tensile strength.</title>
        <authorList>
            <person name="Kono N."/>
            <person name="Nakamura H."/>
            <person name="Ohtoshi R."/>
            <person name="Tomita M."/>
            <person name="Numata K."/>
            <person name="Arakawa K."/>
        </authorList>
    </citation>
    <scope>NUCLEOTIDE SEQUENCE [LARGE SCALE GENOMIC DNA]</scope>
</reference>
<dbReference type="AlphaFoldDB" id="A0A4C1SFB0"/>
<keyword evidence="3" id="KW-1185">Reference proteome</keyword>
<dbReference type="EMBL" id="BGZK01000004">
    <property type="protein sequence ID" value="GBO99799.1"/>
    <property type="molecule type" value="Genomic_DNA"/>
</dbReference>